<feature type="compositionally biased region" description="Polar residues" evidence="1">
    <location>
        <begin position="1349"/>
        <end position="1359"/>
    </location>
</feature>
<feature type="compositionally biased region" description="Pro residues" evidence="1">
    <location>
        <begin position="1196"/>
        <end position="1228"/>
    </location>
</feature>
<feature type="compositionally biased region" description="Polar residues" evidence="1">
    <location>
        <begin position="1"/>
        <end position="30"/>
    </location>
</feature>
<feature type="compositionally biased region" description="Low complexity" evidence="1">
    <location>
        <begin position="1062"/>
        <end position="1099"/>
    </location>
</feature>
<feature type="compositionally biased region" description="Acidic residues" evidence="1">
    <location>
        <begin position="371"/>
        <end position="382"/>
    </location>
</feature>
<dbReference type="PANTHER" id="PTHR24216">
    <property type="entry name" value="PAXILLIN-RELATED"/>
    <property type="match status" value="1"/>
</dbReference>
<dbReference type="PANTHER" id="PTHR24216:SF65">
    <property type="entry name" value="PAXILLIN-LIKE PROTEIN 1"/>
    <property type="match status" value="1"/>
</dbReference>
<feature type="compositionally biased region" description="Polar residues" evidence="1">
    <location>
        <begin position="271"/>
        <end position="288"/>
    </location>
</feature>
<protein>
    <recommendedName>
        <fullName evidence="4">Zinc-finger domain-containing protein</fullName>
    </recommendedName>
</protein>
<feature type="region of interest" description="Disordered" evidence="1">
    <location>
        <begin position="260"/>
        <end position="307"/>
    </location>
</feature>
<feature type="compositionally biased region" description="Low complexity" evidence="1">
    <location>
        <begin position="822"/>
        <end position="834"/>
    </location>
</feature>
<dbReference type="VEuPathDB" id="FungiDB:TREMEDRAFT_56176"/>
<evidence type="ECO:0000313" key="3">
    <source>
        <dbReference type="Proteomes" id="UP000289152"/>
    </source>
</evidence>
<evidence type="ECO:0000313" key="2">
    <source>
        <dbReference type="EMBL" id="RXK39086.1"/>
    </source>
</evidence>
<proteinExistence type="predicted"/>
<feature type="region of interest" description="Disordered" evidence="1">
    <location>
        <begin position="956"/>
        <end position="991"/>
    </location>
</feature>
<dbReference type="OrthoDB" id="2565113at2759"/>
<feature type="compositionally biased region" description="Low complexity" evidence="1">
    <location>
        <begin position="868"/>
        <end position="889"/>
    </location>
</feature>
<feature type="region of interest" description="Disordered" evidence="1">
    <location>
        <begin position="640"/>
        <end position="682"/>
    </location>
</feature>
<keyword evidence="3" id="KW-1185">Reference proteome</keyword>
<feature type="region of interest" description="Disordered" evidence="1">
    <location>
        <begin position="1006"/>
        <end position="1151"/>
    </location>
</feature>
<feature type="compositionally biased region" description="Low complexity" evidence="1">
    <location>
        <begin position="31"/>
        <end position="42"/>
    </location>
</feature>
<feature type="region of interest" description="Disordered" evidence="1">
    <location>
        <begin position="1169"/>
        <end position="1238"/>
    </location>
</feature>
<comment type="caution">
    <text evidence="2">The sequence shown here is derived from an EMBL/GenBank/DDBJ whole genome shotgun (WGS) entry which is preliminary data.</text>
</comment>
<feature type="compositionally biased region" description="Polar residues" evidence="1">
    <location>
        <begin position="43"/>
        <end position="53"/>
    </location>
</feature>
<gene>
    <name evidence="2" type="ORF">M231_03591</name>
</gene>
<feature type="region of interest" description="Disordered" evidence="1">
    <location>
        <begin position="1"/>
        <end position="53"/>
    </location>
</feature>
<feature type="compositionally biased region" description="Basic and acidic residues" evidence="1">
    <location>
        <begin position="384"/>
        <end position="393"/>
    </location>
</feature>
<feature type="compositionally biased region" description="Polar residues" evidence="1">
    <location>
        <begin position="1264"/>
        <end position="1288"/>
    </location>
</feature>
<feature type="compositionally biased region" description="Polar residues" evidence="1">
    <location>
        <begin position="968"/>
        <end position="989"/>
    </location>
</feature>
<feature type="region of interest" description="Disordered" evidence="1">
    <location>
        <begin position="698"/>
        <end position="900"/>
    </location>
</feature>
<organism evidence="2 3">
    <name type="scientific">Tremella mesenterica</name>
    <name type="common">Jelly fungus</name>
    <dbReference type="NCBI Taxonomy" id="5217"/>
    <lineage>
        <taxon>Eukaryota</taxon>
        <taxon>Fungi</taxon>
        <taxon>Dikarya</taxon>
        <taxon>Basidiomycota</taxon>
        <taxon>Agaricomycotina</taxon>
        <taxon>Tremellomycetes</taxon>
        <taxon>Tremellales</taxon>
        <taxon>Tremellaceae</taxon>
        <taxon>Tremella</taxon>
    </lineage>
</organism>
<evidence type="ECO:0008006" key="4">
    <source>
        <dbReference type="Google" id="ProtNLM"/>
    </source>
</evidence>
<dbReference type="EMBL" id="SDIL01000036">
    <property type="protein sequence ID" value="RXK39086.1"/>
    <property type="molecule type" value="Genomic_DNA"/>
</dbReference>
<feature type="compositionally biased region" description="Acidic residues" evidence="1">
    <location>
        <begin position="1402"/>
        <end position="1411"/>
    </location>
</feature>
<name>A0A4Q1BMP2_TREME</name>
<feature type="compositionally biased region" description="Low complexity" evidence="1">
    <location>
        <begin position="706"/>
        <end position="720"/>
    </location>
</feature>
<dbReference type="InParanoid" id="A0A4Q1BMP2"/>
<feature type="compositionally biased region" description="Basic and acidic residues" evidence="1">
    <location>
        <begin position="569"/>
        <end position="590"/>
    </location>
</feature>
<sequence>MSNSTKSQRSTAPPTPLSGTSNLPTTLELNQTGQTDQTGQMTRNQQTGREIPTISNPIMNIRMDISPPKLLLMKDDQVLRIWFHEMVLMRNHFLSLIDERNICFEASSASHVLLPLLPPHPQSSHRPNNEQASFIAHREHRKVLCGYWIQECIQITGVAEEALWDLSQWEGWGVKQEPSVKIELQEQTTDRGIQERSFGGVGGTGTLIEIEDETELREDVLEGNDSEILEDMNDNEGGRISRQKGKRTLGISRPVIESDTEEEFTDPTLISRPQTETSTHTRTNTQIEKSNKTTKNKNGPKIPTVVYTSTNTKIRRSGIVVSVLKRRRKHLDPMVTTQLPPSPSTSATSSTVVKPKPSIKSLAQERKKKEDEDDKTEEEGESSDSVHHGPEPKKPRHRWPALHERSQEELDSMWDYFLRAAYSQLSNPCPDASPGRTDHVGLWMRDRVHGMWVEARTKYNRRNLDHLAIMLSTWETGRDYDLSPKALRQYYEDNKSEIRADQAPYVASHLRSDVWPFDDHEPENPEAGAWWIYDWGTKQCAKFLGWDGTGPDESRMTKRMRRSLNQHTIEKADEDKEGSLVDGDVEKEGADESDYGYVMGEDEEEDDLRSLGAFQINQCEPFNSWFRNYLVINHPFMGSTSSSMSASASPPLQPLPHHPSPMSSSSSRPSSLGPSGTNRGPNMASLRAAALRSNVKGKFANTDNGSMSPSNSLPSSSRHSATIANSSRPLPIDSRGPQPIPNLPHSEAMYMKSADMGSSVPSVARSGIINDPASRSNSTKKERDEEKEEGEISDDDDLEDDGQVFQMLTPIESSPPPPPMHNPYRYPSPSNSTPIPSPLWSSRPNVPDTPVEILQTRESSTPKPQPTPIVTEPRTTSTTETEMPSPNSSRQMSLPPPPDEMTPHEVKQYREILLEILLQGVSPEALIKRGVGANHVIAICEEIVNGQQRRRELWLETREPNAKRQRSSSRGPSTATSQRTKRQSLSPEIQVSVSVKKDSVLSEMDVEKATAQHLSPPLNAPLRPSSSWAPPPVSKEQGAELPPAVRIEGPSPVDKWRHRSPPHSSGSASPIPPISETLSSSLAASSAAPLSPAAVSLASRLGDKTIKPPTGPASMRKKKRGGQSRAEPEGVEVPPVAPTPPHTSPLIPATAPPLAPLALRISTQSSPVFALPAKPSSTSLPFSASLPAPVFSNPSSPAPAPPRLSTPVPAPPPPQPSPPAPIKQPSPPASAFDKSTAAFLSETKRKLLESMKARRATKIAAAEVNNTMDIDSGTPTPTINRQSPSQESPPEGVEKSVDALMADLERELLGAQSDEQTPMDVDPPEEGEITPPMRDQSSLFDSSLPAPAFTQSLPSLRSTRGTKRPNAEDLEGRPTSIASRTIKRRVFGGVPQRPQKLLIQLDDSDSEYEDDATPKIGSPEAEAEAEAERARIIAEKEENIRRLKEQIAERMKARQLKRLQAASGGSTSLKEGSDTPADTAAIEIAQAALQAAEEDVLQHGELHLPAKTESDDMFIDTPESPVMPSDEVDLASSAVEISVVSHSDPNIDTTPDEDTPMSAVAVAVATSAPESIDSPFRPYQPLIRRYPLLTSDISSAFSNLASTRQHVNMTDETTAKPPSNLRLGNQSLKEVDQGLLDSIILTNRLKRTPDVVICSAEAAGGHCANSKCTDVHLSRSQPSDDDLVDYVMERRPNIPSTRVRAAIKAVKGHEELLTLNGSSPLKVEEMLSKVGDLLDIP</sequence>
<reference evidence="2 3" key="1">
    <citation type="submission" date="2016-06" db="EMBL/GenBank/DDBJ databases">
        <title>Evolution of pathogenesis and genome organization in the Tremellales.</title>
        <authorList>
            <person name="Cuomo C."/>
            <person name="Litvintseva A."/>
            <person name="Heitman J."/>
            <person name="Chen Y."/>
            <person name="Sun S."/>
            <person name="Springer D."/>
            <person name="Dromer F."/>
            <person name="Young S."/>
            <person name="Zeng Q."/>
            <person name="Chapman S."/>
            <person name="Gujja S."/>
            <person name="Saif S."/>
            <person name="Birren B."/>
        </authorList>
    </citation>
    <scope>NUCLEOTIDE SEQUENCE [LARGE SCALE GENOMIC DNA]</scope>
    <source>
        <strain evidence="2 3">ATCC 28783</strain>
    </source>
</reference>
<evidence type="ECO:0000256" key="1">
    <source>
        <dbReference type="SAM" id="MobiDB-lite"/>
    </source>
</evidence>
<feature type="compositionally biased region" description="Low complexity" evidence="1">
    <location>
        <begin position="640"/>
        <end position="650"/>
    </location>
</feature>
<feature type="region of interest" description="Disordered" evidence="1">
    <location>
        <begin position="331"/>
        <end position="401"/>
    </location>
</feature>
<feature type="region of interest" description="Disordered" evidence="1">
    <location>
        <begin position="569"/>
        <end position="593"/>
    </location>
</feature>
<feature type="compositionally biased region" description="Low complexity" evidence="1">
    <location>
        <begin position="335"/>
        <end position="353"/>
    </location>
</feature>
<dbReference type="Proteomes" id="UP000289152">
    <property type="component" value="Unassembled WGS sequence"/>
</dbReference>
<feature type="compositionally biased region" description="Low complexity" evidence="1">
    <location>
        <begin position="660"/>
        <end position="676"/>
    </location>
</feature>
<feature type="region of interest" description="Disordered" evidence="1">
    <location>
        <begin position="1259"/>
        <end position="1386"/>
    </location>
</feature>
<feature type="compositionally biased region" description="Acidic residues" evidence="1">
    <location>
        <begin position="785"/>
        <end position="802"/>
    </location>
</feature>
<feature type="region of interest" description="Disordered" evidence="1">
    <location>
        <begin position="1400"/>
        <end position="1427"/>
    </location>
</feature>
<accession>A0A4Q1BMP2</accession>
<feature type="compositionally biased region" description="Basic and acidic residues" evidence="1">
    <location>
        <begin position="1292"/>
        <end position="1308"/>
    </location>
</feature>